<feature type="compositionally biased region" description="Polar residues" evidence="1">
    <location>
        <begin position="57"/>
        <end position="66"/>
    </location>
</feature>
<evidence type="ECO:0000256" key="1">
    <source>
        <dbReference type="SAM" id="MobiDB-lite"/>
    </source>
</evidence>
<organism evidence="2 3">
    <name type="scientific">Monascus purpureus</name>
    <name type="common">Red mold</name>
    <name type="synonym">Monascus anka</name>
    <dbReference type="NCBI Taxonomy" id="5098"/>
    <lineage>
        <taxon>Eukaryota</taxon>
        <taxon>Fungi</taxon>
        <taxon>Dikarya</taxon>
        <taxon>Ascomycota</taxon>
        <taxon>Pezizomycotina</taxon>
        <taxon>Eurotiomycetes</taxon>
        <taxon>Eurotiomycetidae</taxon>
        <taxon>Eurotiales</taxon>
        <taxon>Aspergillaceae</taxon>
        <taxon>Monascus</taxon>
    </lineage>
</organism>
<comment type="caution">
    <text evidence="2">The sequence shown here is derived from an EMBL/GenBank/DDBJ whole genome shotgun (WGS) entry which is preliminary data.</text>
</comment>
<accession>A0A507QRL2</accession>
<dbReference type="Proteomes" id="UP000319663">
    <property type="component" value="Unassembled WGS sequence"/>
</dbReference>
<evidence type="ECO:0000313" key="2">
    <source>
        <dbReference type="EMBL" id="TQB69845.1"/>
    </source>
</evidence>
<evidence type="ECO:0000313" key="3">
    <source>
        <dbReference type="Proteomes" id="UP000319663"/>
    </source>
</evidence>
<sequence length="72" mass="7703">MATQNIAARKSWEAPADRDHVLLLGELLQGKTMRTPYAAITAFASDNRGDNLPSHPESATQSNFMSDGTAVG</sequence>
<reference evidence="2 3" key="1">
    <citation type="submission" date="2019-06" db="EMBL/GenBank/DDBJ databases">
        <title>Wine fermentation using esterase from Monascus purpureus.</title>
        <authorList>
            <person name="Geng C."/>
            <person name="Zhang Y."/>
        </authorList>
    </citation>
    <scope>NUCLEOTIDE SEQUENCE [LARGE SCALE GENOMIC DNA]</scope>
    <source>
        <strain evidence="2">HQ1</strain>
    </source>
</reference>
<proteinExistence type="predicted"/>
<gene>
    <name evidence="2" type="ORF">MPDQ_001292</name>
</gene>
<name>A0A507QRL2_MONPU</name>
<protein>
    <submittedName>
        <fullName evidence="2">Uncharacterized protein</fullName>
    </submittedName>
</protein>
<dbReference type="AlphaFoldDB" id="A0A507QRL2"/>
<dbReference type="EMBL" id="VIFY01000133">
    <property type="protein sequence ID" value="TQB69845.1"/>
    <property type="molecule type" value="Genomic_DNA"/>
</dbReference>
<keyword evidence="3" id="KW-1185">Reference proteome</keyword>
<feature type="region of interest" description="Disordered" evidence="1">
    <location>
        <begin position="45"/>
        <end position="72"/>
    </location>
</feature>